<evidence type="ECO:0000256" key="5">
    <source>
        <dbReference type="SAM" id="Phobius"/>
    </source>
</evidence>
<feature type="transmembrane region" description="Helical" evidence="5">
    <location>
        <begin position="398"/>
        <end position="418"/>
    </location>
</feature>
<name>A0A1J5GCE1_9BACT</name>
<feature type="transmembrane region" description="Helical" evidence="5">
    <location>
        <begin position="344"/>
        <end position="365"/>
    </location>
</feature>
<feature type="transmembrane region" description="Helical" evidence="5">
    <location>
        <begin position="372"/>
        <end position="392"/>
    </location>
</feature>
<feature type="transmembrane region" description="Helical" evidence="5">
    <location>
        <begin position="226"/>
        <end position="244"/>
    </location>
</feature>
<dbReference type="AlphaFoldDB" id="A0A1J5GCE1"/>
<protein>
    <submittedName>
        <fullName evidence="6">Uncharacterized protein</fullName>
    </submittedName>
</protein>
<feature type="transmembrane region" description="Helical" evidence="5">
    <location>
        <begin position="94"/>
        <end position="119"/>
    </location>
</feature>
<dbReference type="GO" id="GO:0016020">
    <property type="term" value="C:membrane"/>
    <property type="evidence" value="ECO:0007669"/>
    <property type="project" value="UniProtKB-SubCell"/>
</dbReference>
<dbReference type="PANTHER" id="PTHR43424">
    <property type="entry name" value="LOCUS PUTATIVE PROTEIN 1-RELATED"/>
    <property type="match status" value="1"/>
</dbReference>
<evidence type="ECO:0000313" key="6">
    <source>
        <dbReference type="EMBL" id="OIP66263.1"/>
    </source>
</evidence>
<feature type="transmembrane region" description="Helical" evidence="5">
    <location>
        <begin position="29"/>
        <end position="51"/>
    </location>
</feature>
<proteinExistence type="predicted"/>
<evidence type="ECO:0000313" key="7">
    <source>
        <dbReference type="Proteomes" id="UP000182059"/>
    </source>
</evidence>
<keyword evidence="2 5" id="KW-0812">Transmembrane</keyword>
<evidence type="ECO:0000256" key="4">
    <source>
        <dbReference type="ARBA" id="ARBA00023136"/>
    </source>
</evidence>
<accession>A0A1J5GCE1</accession>
<comment type="subcellular location">
    <subcellularLocation>
        <location evidence="1">Membrane</location>
        <topology evidence="1">Multi-pass membrane protein</topology>
    </subcellularLocation>
</comment>
<feature type="transmembrane region" description="Helical" evidence="5">
    <location>
        <begin position="272"/>
        <end position="291"/>
    </location>
</feature>
<evidence type="ECO:0000256" key="3">
    <source>
        <dbReference type="ARBA" id="ARBA00022989"/>
    </source>
</evidence>
<evidence type="ECO:0000256" key="2">
    <source>
        <dbReference type="ARBA" id="ARBA00022692"/>
    </source>
</evidence>
<keyword evidence="4 5" id="KW-0472">Membrane</keyword>
<feature type="transmembrane region" description="Helical" evidence="5">
    <location>
        <begin position="125"/>
        <end position="149"/>
    </location>
</feature>
<dbReference type="PANTHER" id="PTHR43424:SF1">
    <property type="entry name" value="LOCUS PUTATIVE PROTEIN 1-RELATED"/>
    <property type="match status" value="1"/>
</dbReference>
<dbReference type="Pfam" id="PF01943">
    <property type="entry name" value="Polysacc_synt"/>
    <property type="match status" value="1"/>
</dbReference>
<feature type="transmembrane region" description="Helical" evidence="5">
    <location>
        <begin position="185"/>
        <end position="206"/>
    </location>
</feature>
<feature type="transmembrane region" description="Helical" evidence="5">
    <location>
        <begin position="303"/>
        <end position="324"/>
    </location>
</feature>
<dbReference type="Proteomes" id="UP000182059">
    <property type="component" value="Unassembled WGS sequence"/>
</dbReference>
<dbReference type="EMBL" id="MNYX01000016">
    <property type="protein sequence ID" value="OIP66263.1"/>
    <property type="molecule type" value="Genomic_DNA"/>
</dbReference>
<gene>
    <name evidence="6" type="ORF">AUK15_00710</name>
</gene>
<keyword evidence="3 5" id="KW-1133">Transmembrane helix</keyword>
<feature type="transmembrane region" description="Helical" evidence="5">
    <location>
        <begin position="161"/>
        <end position="179"/>
    </location>
</feature>
<dbReference type="InterPro" id="IPR002797">
    <property type="entry name" value="Polysacc_synth"/>
</dbReference>
<evidence type="ECO:0000256" key="1">
    <source>
        <dbReference type="ARBA" id="ARBA00004141"/>
    </source>
</evidence>
<sequence length="430" mass="47972">MPPITIPYIKEKWAHSGFQKYFRNMGWLIAARVISFITSFLTIAIVARYLGPENLGRLDYAQSFVAIISVFASLGIDQILYRDLIAYPEKENELIGTAVFSKLFFGALAFFTAIATSLLLGDDAILTILIGICALTFVISPIGTVAILFNAQVKAKYSSQISIFLAFFLPALKLLVIFLDKGIIYFALVLLVEAVISTAWSLYVYVKHFEGRHFLWRFRIDVFRRLMNDSWPLLLAGFSGYIYAKMDQVMLLHYIDASTVGIYGVAVKLTQIWAFLPGLIVISMLPAVVNAKKTNFIMYAKRLRALTGLTVGVTVIIALPLYLFAPWVIHLVFGDAFVSATPILRIYLWTSVAITLVILSQQFLIVENLSKIFLYTSIIGAVTNVALNVLLIPQFGAQGSACGTMLSYFVVVLSLLIFKQSREGIIRIFT</sequence>
<feature type="transmembrane region" description="Helical" evidence="5">
    <location>
        <begin position="63"/>
        <end position="82"/>
    </location>
</feature>
<organism evidence="6 7">
    <name type="scientific">Candidatus Nomurabacteria bacterium CG2_30_43_9</name>
    <dbReference type="NCBI Taxonomy" id="1805283"/>
    <lineage>
        <taxon>Bacteria</taxon>
        <taxon>Candidatus Nomuraibacteriota</taxon>
    </lineage>
</organism>
<dbReference type="InterPro" id="IPR052556">
    <property type="entry name" value="PolySynth_Transporter"/>
</dbReference>
<dbReference type="CDD" id="cd13128">
    <property type="entry name" value="MATE_Wzx_like"/>
    <property type="match status" value="1"/>
</dbReference>
<comment type="caution">
    <text evidence="6">The sequence shown here is derived from an EMBL/GenBank/DDBJ whole genome shotgun (WGS) entry which is preliminary data.</text>
</comment>
<reference evidence="6 7" key="1">
    <citation type="journal article" date="2016" name="Environ. Microbiol.">
        <title>Genomic resolution of a cold subsurface aquifer community provides metabolic insights for novel microbes adapted to high CO concentrations.</title>
        <authorList>
            <person name="Probst A.J."/>
            <person name="Castelle C.J."/>
            <person name="Singh A."/>
            <person name="Brown C.T."/>
            <person name="Anantharaman K."/>
            <person name="Sharon I."/>
            <person name="Hug L.A."/>
            <person name="Burstein D."/>
            <person name="Emerson J.B."/>
            <person name="Thomas B.C."/>
            <person name="Banfield J.F."/>
        </authorList>
    </citation>
    <scope>NUCLEOTIDE SEQUENCE [LARGE SCALE GENOMIC DNA]</scope>
    <source>
        <strain evidence="6">CG2_30_43_9</strain>
    </source>
</reference>